<dbReference type="AlphaFoldDB" id="A0A409WAV9"/>
<proteinExistence type="predicted"/>
<evidence type="ECO:0000313" key="3">
    <source>
        <dbReference type="EMBL" id="PPQ75644.1"/>
    </source>
</evidence>
<dbReference type="OrthoDB" id="629492at2759"/>
<dbReference type="InParanoid" id="A0A409WAV9"/>
<protein>
    <recommendedName>
        <fullName evidence="2">RNA-polymerase II-associated protein 3-like C-terminal domain-containing protein</fullName>
    </recommendedName>
</protein>
<dbReference type="Proteomes" id="UP000284706">
    <property type="component" value="Unassembled WGS sequence"/>
</dbReference>
<evidence type="ECO:0000313" key="4">
    <source>
        <dbReference type="Proteomes" id="UP000284706"/>
    </source>
</evidence>
<reference evidence="3 4" key="1">
    <citation type="journal article" date="2018" name="Evol. Lett.">
        <title>Horizontal gene cluster transfer increased hallucinogenic mushroom diversity.</title>
        <authorList>
            <person name="Reynolds H.T."/>
            <person name="Vijayakumar V."/>
            <person name="Gluck-Thaler E."/>
            <person name="Korotkin H.B."/>
            <person name="Matheny P.B."/>
            <person name="Slot J.C."/>
        </authorList>
    </citation>
    <scope>NUCLEOTIDE SEQUENCE [LARGE SCALE GENOMIC DNA]</scope>
    <source>
        <strain evidence="3 4">SRW20</strain>
    </source>
</reference>
<accession>A0A409WAV9</accession>
<gene>
    <name evidence="3" type="ORF">CVT26_001624</name>
</gene>
<feature type="non-terminal residue" evidence="3">
    <location>
        <position position="1"/>
    </location>
</feature>
<keyword evidence="4" id="KW-1185">Reference proteome</keyword>
<feature type="region of interest" description="Disordered" evidence="1">
    <location>
        <begin position="42"/>
        <end position="72"/>
    </location>
</feature>
<sequence length="237" mass="25299">AKPAAAAGAASFKEAKEARQTRVAVGGGIFKKNGESVLFKTRGGSSGDAVGGAEEPMDVDAAPTSGTSGTSGVPTQTMAQLNLNLNQNTNVNVNGQQRDVQEAITNPKAPVDKAPTTLFEFVRLWERLGSVEERWGLINMIPPNEFPSLVKLSLEPAQLVSIFEVFLAVLQSLPSSQNQAQEQLKTRIKEYLDAFTRIPRFATLLLFLSKSEKEVVRGVLESVFGGVGVGGVWKGVA</sequence>
<dbReference type="EMBL" id="NHYE01005240">
    <property type="protein sequence ID" value="PPQ75644.1"/>
    <property type="molecule type" value="Genomic_DNA"/>
</dbReference>
<dbReference type="InterPro" id="IPR025986">
    <property type="entry name" value="RPAP3-like_C"/>
</dbReference>
<feature type="domain" description="RNA-polymerase II-associated protein 3-like C-terminal" evidence="2">
    <location>
        <begin position="114"/>
        <end position="213"/>
    </location>
</feature>
<organism evidence="3 4">
    <name type="scientific">Gymnopilus dilepis</name>
    <dbReference type="NCBI Taxonomy" id="231916"/>
    <lineage>
        <taxon>Eukaryota</taxon>
        <taxon>Fungi</taxon>
        <taxon>Dikarya</taxon>
        <taxon>Basidiomycota</taxon>
        <taxon>Agaricomycotina</taxon>
        <taxon>Agaricomycetes</taxon>
        <taxon>Agaricomycetidae</taxon>
        <taxon>Agaricales</taxon>
        <taxon>Agaricineae</taxon>
        <taxon>Hymenogastraceae</taxon>
        <taxon>Gymnopilus</taxon>
    </lineage>
</organism>
<evidence type="ECO:0000259" key="2">
    <source>
        <dbReference type="Pfam" id="PF13877"/>
    </source>
</evidence>
<dbReference type="Pfam" id="PF13877">
    <property type="entry name" value="RPAP3_C"/>
    <property type="match status" value="1"/>
</dbReference>
<evidence type="ECO:0000256" key="1">
    <source>
        <dbReference type="SAM" id="MobiDB-lite"/>
    </source>
</evidence>
<name>A0A409WAV9_9AGAR</name>
<comment type="caution">
    <text evidence="3">The sequence shown here is derived from an EMBL/GenBank/DDBJ whole genome shotgun (WGS) entry which is preliminary data.</text>
</comment>